<dbReference type="AlphaFoldDB" id="A0A1I7ZHA8"/>
<dbReference type="Proteomes" id="UP000095287">
    <property type="component" value="Unplaced"/>
</dbReference>
<accession>A0A1I7ZHA8</accession>
<reference evidence="3" key="1">
    <citation type="submission" date="2016-11" db="UniProtKB">
        <authorList>
            <consortium name="WormBaseParasite"/>
        </authorList>
    </citation>
    <scope>IDENTIFICATION</scope>
</reference>
<feature type="region of interest" description="Disordered" evidence="1">
    <location>
        <begin position="306"/>
        <end position="328"/>
    </location>
</feature>
<dbReference type="WBParaSite" id="L893_g26314.t1">
    <property type="protein sequence ID" value="L893_g26314.t1"/>
    <property type="gene ID" value="L893_g26314"/>
</dbReference>
<evidence type="ECO:0000313" key="2">
    <source>
        <dbReference type="Proteomes" id="UP000095287"/>
    </source>
</evidence>
<proteinExistence type="predicted"/>
<organism evidence="2 3">
    <name type="scientific">Steinernema glaseri</name>
    <dbReference type="NCBI Taxonomy" id="37863"/>
    <lineage>
        <taxon>Eukaryota</taxon>
        <taxon>Metazoa</taxon>
        <taxon>Ecdysozoa</taxon>
        <taxon>Nematoda</taxon>
        <taxon>Chromadorea</taxon>
        <taxon>Rhabditida</taxon>
        <taxon>Tylenchina</taxon>
        <taxon>Panagrolaimomorpha</taxon>
        <taxon>Strongyloidoidea</taxon>
        <taxon>Steinernematidae</taxon>
        <taxon>Steinernema</taxon>
    </lineage>
</organism>
<sequence length="379" mass="42590">MVSEPKSLRGKVAALLEALLKALRRFHSGRGKDPVVSRFLVVGAESSGKWSLLRQMLSLCERFPAKFRRCDSFWTEKPLGRPSSLELRRSVLHSALRIVRDLAQHQIRYSSAETTVAASELLEACDGGADSSELEALRRRLLCLVRDATFQEAKESGEHKCSFDGSVHFLTEEGITRVFDEQRTLKWSDVAESNLKLKDDDVFFFRIRDKRFEITVLDDVDVDALPSAIDSWIEAASVPKTRVHVLYAASLYDVALPLRSGPATTHFDLTLAHFSVGHRTLPLETFFAEMSQERPPRAVPRAHLLHQQTSPRGEAPSQRLPRDPRSLLPEGVRGGSLWWEDGRLLGGLCGALLREDLSRAALPEERLPQIHLDLRRTAS</sequence>
<keyword evidence="2" id="KW-1185">Reference proteome</keyword>
<evidence type="ECO:0000256" key="1">
    <source>
        <dbReference type="SAM" id="MobiDB-lite"/>
    </source>
</evidence>
<evidence type="ECO:0000313" key="3">
    <source>
        <dbReference type="WBParaSite" id="L893_g26314.t1"/>
    </source>
</evidence>
<name>A0A1I7ZHA8_9BILA</name>
<protein>
    <submittedName>
        <fullName evidence="3">DYNc domain-containing protein</fullName>
    </submittedName>
</protein>